<comment type="subcellular location">
    <subcellularLocation>
        <location evidence="1">Periplasm</location>
    </subcellularLocation>
</comment>
<accession>A0ABX2D0V8</accession>
<evidence type="ECO:0000313" key="5">
    <source>
        <dbReference type="EMBL" id="NQE36284.1"/>
    </source>
</evidence>
<evidence type="ECO:0000259" key="4">
    <source>
        <dbReference type="Pfam" id="PF09084"/>
    </source>
</evidence>
<dbReference type="EMBL" id="SRRZ01000080">
    <property type="protein sequence ID" value="NQE36284.1"/>
    <property type="molecule type" value="Genomic_DNA"/>
</dbReference>
<dbReference type="RefSeq" id="WP_172190204.1">
    <property type="nucleotide sequence ID" value="NZ_CAWPPK010000297.1"/>
</dbReference>
<organism evidence="5 6">
    <name type="scientific">Microcoleus asticus IPMA8</name>
    <dbReference type="NCBI Taxonomy" id="2563858"/>
    <lineage>
        <taxon>Bacteria</taxon>
        <taxon>Bacillati</taxon>
        <taxon>Cyanobacteriota</taxon>
        <taxon>Cyanophyceae</taxon>
        <taxon>Oscillatoriophycideae</taxon>
        <taxon>Oscillatoriales</taxon>
        <taxon>Microcoleaceae</taxon>
        <taxon>Microcoleus</taxon>
        <taxon>Microcoleus asticus</taxon>
    </lineage>
</organism>
<dbReference type="Pfam" id="PF09084">
    <property type="entry name" value="NMT1"/>
    <property type="match status" value="1"/>
</dbReference>
<keyword evidence="6" id="KW-1185">Reference proteome</keyword>
<reference evidence="5 6" key="1">
    <citation type="journal article" date="2020" name="Sci. Rep.">
        <title>A novel cyanobacterial geosmin producer, revising GeoA distribution and dispersion patterns in Bacteria.</title>
        <authorList>
            <person name="Churro C."/>
            <person name="Semedo-Aguiar A.P."/>
            <person name="Silva A.D."/>
            <person name="Pereira-Leal J.B."/>
            <person name="Leite R.B."/>
        </authorList>
    </citation>
    <scope>NUCLEOTIDE SEQUENCE [LARGE SCALE GENOMIC DNA]</scope>
    <source>
        <strain evidence="5 6">IPMA8</strain>
    </source>
</reference>
<name>A0ABX2D0V8_9CYAN</name>
<dbReference type="NCBIfam" id="TIGR01728">
    <property type="entry name" value="SsuA_fam"/>
    <property type="match status" value="1"/>
</dbReference>
<proteinExistence type="predicted"/>
<gene>
    <name evidence="5" type="primary">ssuA_4</name>
    <name evidence="5" type="ORF">E5S67_04047</name>
</gene>
<dbReference type="PANTHER" id="PTHR30024:SF21">
    <property type="entry name" value="ABC TRANSPORTER SUBSTRATE-BINDING PROTEIN"/>
    <property type="match status" value="1"/>
</dbReference>
<evidence type="ECO:0000256" key="3">
    <source>
        <dbReference type="ARBA" id="ARBA00022729"/>
    </source>
</evidence>
<keyword evidence="3" id="KW-0732">Signal</keyword>
<dbReference type="InterPro" id="IPR010067">
    <property type="entry name" value="ABC_SsuA_sub-bd"/>
</dbReference>
<keyword evidence="2" id="KW-0813">Transport</keyword>
<dbReference type="InterPro" id="IPR015168">
    <property type="entry name" value="SsuA/THI5"/>
</dbReference>
<comment type="caution">
    <text evidence="5">The sequence shown here is derived from an EMBL/GenBank/DDBJ whole genome shotgun (WGS) entry which is preliminary data.</text>
</comment>
<dbReference type="Gene3D" id="3.40.190.10">
    <property type="entry name" value="Periplasmic binding protein-like II"/>
    <property type="match status" value="2"/>
</dbReference>
<sequence length="348" mass="37599">MSKWFAIARRRLLLFFISGLFLALLVNACNSSSPGTNTTAASPGSSPTAVPTVVRLDYAYYNPVSLVLKEKGWLEEDLAKTNIKVEWVLSQGSNKALEFLNGSSIDFGSTSGASALIAKANGNPIKSIYVYSKPEWTALVTTANSSIQKVADLKGKKVAATRGTDPFIFLLRALDQVGLTTKDVEIVPLPHADGKAALEKGDVDAWAGLDPFMAQTEVEKGSKLFFRDPKLISQGFLNVREAFAKQYPEQVSQVLTAYEKARKWAIANPSELKQVVIKASKLTEAVATKQLEERTDISNSSIGDEQKAVISAAGDVLKKSGVIEDSVEVITVVNNLIDPQYVAKVAKS</sequence>
<evidence type="ECO:0000256" key="1">
    <source>
        <dbReference type="ARBA" id="ARBA00004418"/>
    </source>
</evidence>
<dbReference type="PANTHER" id="PTHR30024">
    <property type="entry name" value="ALIPHATIC SULFONATES-BINDING PROTEIN-RELATED"/>
    <property type="match status" value="1"/>
</dbReference>
<evidence type="ECO:0000256" key="2">
    <source>
        <dbReference type="ARBA" id="ARBA00022448"/>
    </source>
</evidence>
<evidence type="ECO:0000313" key="6">
    <source>
        <dbReference type="Proteomes" id="UP000702425"/>
    </source>
</evidence>
<protein>
    <submittedName>
        <fullName evidence="5">Aliphatic sulfonates-binding protein</fullName>
    </submittedName>
</protein>
<dbReference type="SUPFAM" id="SSF53850">
    <property type="entry name" value="Periplasmic binding protein-like II"/>
    <property type="match status" value="1"/>
</dbReference>
<dbReference type="Proteomes" id="UP000702425">
    <property type="component" value="Unassembled WGS sequence"/>
</dbReference>
<feature type="domain" description="SsuA/THI5-like" evidence="4">
    <location>
        <begin position="69"/>
        <end position="271"/>
    </location>
</feature>